<reference evidence="2" key="2">
    <citation type="submission" date="2020-09" db="EMBL/GenBank/DDBJ databases">
        <authorList>
            <person name="Sun Q."/>
            <person name="Zhou Y."/>
        </authorList>
    </citation>
    <scope>NUCLEOTIDE SEQUENCE</scope>
    <source>
        <strain evidence="2">CGMCC 1.15082</strain>
    </source>
</reference>
<dbReference type="InterPro" id="IPR011330">
    <property type="entry name" value="Glyco_hydro/deAcase_b/a-brl"/>
</dbReference>
<name>A0A916W890_9HYPH</name>
<dbReference type="SUPFAM" id="SSF88713">
    <property type="entry name" value="Glycoside hydrolase/deacetylase"/>
    <property type="match status" value="1"/>
</dbReference>
<feature type="chain" id="PRO_5037942274" description="Polysaccharide deacetylase" evidence="1">
    <location>
        <begin position="24"/>
        <end position="331"/>
    </location>
</feature>
<dbReference type="GO" id="GO:0005975">
    <property type="term" value="P:carbohydrate metabolic process"/>
    <property type="evidence" value="ECO:0007669"/>
    <property type="project" value="InterPro"/>
</dbReference>
<protein>
    <recommendedName>
        <fullName evidence="4">Polysaccharide deacetylase</fullName>
    </recommendedName>
</protein>
<evidence type="ECO:0000256" key="1">
    <source>
        <dbReference type="SAM" id="SignalP"/>
    </source>
</evidence>
<dbReference type="EMBL" id="BMHH01000001">
    <property type="protein sequence ID" value="GGA77225.1"/>
    <property type="molecule type" value="Genomic_DNA"/>
</dbReference>
<comment type="caution">
    <text evidence="2">The sequence shown here is derived from an EMBL/GenBank/DDBJ whole genome shotgun (WGS) entry which is preliminary data.</text>
</comment>
<organism evidence="2 3">
    <name type="scientific">Brucella endophytica</name>
    <dbReference type="NCBI Taxonomy" id="1963359"/>
    <lineage>
        <taxon>Bacteria</taxon>
        <taxon>Pseudomonadati</taxon>
        <taxon>Pseudomonadota</taxon>
        <taxon>Alphaproteobacteria</taxon>
        <taxon>Hyphomicrobiales</taxon>
        <taxon>Brucellaceae</taxon>
        <taxon>Brucella/Ochrobactrum group</taxon>
        <taxon>Brucella</taxon>
    </lineage>
</organism>
<evidence type="ECO:0000313" key="2">
    <source>
        <dbReference type="EMBL" id="GGA77225.1"/>
    </source>
</evidence>
<dbReference type="AlphaFoldDB" id="A0A916W890"/>
<evidence type="ECO:0000313" key="3">
    <source>
        <dbReference type="Proteomes" id="UP000646478"/>
    </source>
</evidence>
<accession>A0A916W890</accession>
<gene>
    <name evidence="2" type="ORF">GCM10011491_00490</name>
</gene>
<dbReference type="Gene3D" id="3.20.20.370">
    <property type="entry name" value="Glycoside hydrolase/deacetylase"/>
    <property type="match status" value="1"/>
</dbReference>
<proteinExistence type="predicted"/>
<dbReference type="RefSeq" id="WP_188820290.1">
    <property type="nucleotide sequence ID" value="NZ_BMHH01000001.1"/>
</dbReference>
<dbReference type="InterPro" id="IPR052740">
    <property type="entry name" value="CE4"/>
</dbReference>
<evidence type="ECO:0008006" key="4">
    <source>
        <dbReference type="Google" id="ProtNLM"/>
    </source>
</evidence>
<keyword evidence="3" id="KW-1185">Reference proteome</keyword>
<dbReference type="Proteomes" id="UP000646478">
    <property type="component" value="Unassembled WGS sequence"/>
</dbReference>
<sequence length="331" mass="37125">MQIFTRPFILALITCLPLQSALATPADGEKRPPQYVLISFDGAHDNKLWRRSMDLGQKAGARFTYFLSCVFLIQRSDRARYHPPGMAPGRSNVGFAFTKEEIAERLGNIWTAHIEGHEIASHGCGHFDGTKWSTADWDKEVKAFRTFVADAYSANGIPGEPQGWRELAERGITGFRAPYLATGTPVRQALIANGFRYQASGVTRGPELPERKTELASFGLPMIPEGPLLRPVIAMDYNLYVRHSGGFEKPSQSQAFEERTYQAFKAAFEKQYKGSRIPLQLGFHFVEMNAGAYWRALERFATETCTKPGVQCLTYSDYLQKTATAERHAEQ</sequence>
<keyword evidence="1" id="KW-0732">Signal</keyword>
<reference evidence="2" key="1">
    <citation type="journal article" date="2014" name="Int. J. Syst. Evol. Microbiol.">
        <title>Complete genome sequence of Corynebacterium casei LMG S-19264T (=DSM 44701T), isolated from a smear-ripened cheese.</title>
        <authorList>
            <consortium name="US DOE Joint Genome Institute (JGI-PGF)"/>
            <person name="Walter F."/>
            <person name="Albersmeier A."/>
            <person name="Kalinowski J."/>
            <person name="Ruckert C."/>
        </authorList>
    </citation>
    <scope>NUCLEOTIDE SEQUENCE</scope>
    <source>
        <strain evidence="2">CGMCC 1.15082</strain>
    </source>
</reference>
<dbReference type="PANTHER" id="PTHR45985">
    <property type="match status" value="1"/>
</dbReference>
<feature type="signal peptide" evidence="1">
    <location>
        <begin position="1"/>
        <end position="23"/>
    </location>
</feature>
<dbReference type="PANTHER" id="PTHR45985:SF3">
    <property type="entry name" value="CHITIN DEACETYLASE-LIKE 4"/>
    <property type="match status" value="1"/>
</dbReference>